<protein>
    <recommendedName>
        <fullName evidence="2">Aerotolerance regulator N-terminal domain-containing protein</fullName>
    </recommendedName>
</protein>
<accession>A0A290XGP5</accession>
<dbReference type="OrthoDB" id="7390489at2"/>
<dbReference type="InterPro" id="IPR011933">
    <property type="entry name" value="Double_TM_dom"/>
</dbReference>
<proteinExistence type="predicted"/>
<gene>
    <name evidence="3" type="ORF">CNR27_12180</name>
</gene>
<evidence type="ECO:0000313" key="3">
    <source>
        <dbReference type="EMBL" id="ATD68096.1"/>
    </source>
</evidence>
<dbReference type="NCBIfam" id="TIGR02226">
    <property type="entry name" value="two_anch"/>
    <property type="match status" value="1"/>
</dbReference>
<evidence type="ECO:0000313" key="4">
    <source>
        <dbReference type="Proteomes" id="UP000218968"/>
    </source>
</evidence>
<feature type="domain" description="Aerotolerance regulator N-terminal" evidence="2">
    <location>
        <begin position="4"/>
        <end position="77"/>
    </location>
</feature>
<keyword evidence="4" id="KW-1185">Reference proteome</keyword>
<keyword evidence="1" id="KW-0812">Transmembrane</keyword>
<organism evidence="3 4">
    <name type="scientific">Luteimonas chenhongjianii</name>
    <dbReference type="NCBI Taxonomy" id="2006110"/>
    <lineage>
        <taxon>Bacteria</taxon>
        <taxon>Pseudomonadati</taxon>
        <taxon>Pseudomonadota</taxon>
        <taxon>Gammaproteobacteria</taxon>
        <taxon>Lysobacterales</taxon>
        <taxon>Lysobacteraceae</taxon>
        <taxon>Luteimonas</taxon>
    </lineage>
</organism>
<dbReference type="AlphaFoldDB" id="A0A290XGP5"/>
<reference evidence="4" key="1">
    <citation type="submission" date="2017-09" db="EMBL/GenBank/DDBJ databases">
        <title>Luteimonas liuhanmingii sp.nov., isolated from the intestinal contents of Tibetan Plateau Pika in Yushu, Qinghai Province, China.</title>
        <authorList>
            <person name="Gui Z."/>
        </authorList>
    </citation>
    <scope>NUCLEOTIDE SEQUENCE [LARGE SCALE GENOMIC DNA]</scope>
    <source>
        <strain evidence="4">100111</strain>
    </source>
</reference>
<name>A0A290XGP5_9GAMM</name>
<keyword evidence="1" id="KW-1133">Transmembrane helix</keyword>
<dbReference type="KEGG" id="lum:CNR27_12180"/>
<dbReference type="Pfam" id="PF07584">
    <property type="entry name" value="BatA"/>
    <property type="match status" value="1"/>
</dbReference>
<keyword evidence="1" id="KW-0472">Membrane</keyword>
<dbReference type="EMBL" id="CP023406">
    <property type="protein sequence ID" value="ATD68096.1"/>
    <property type="molecule type" value="Genomic_DNA"/>
</dbReference>
<feature type="transmembrane region" description="Helical" evidence="1">
    <location>
        <begin position="57"/>
        <end position="76"/>
    </location>
</feature>
<evidence type="ECO:0000259" key="2">
    <source>
        <dbReference type="Pfam" id="PF07584"/>
    </source>
</evidence>
<feature type="transmembrane region" description="Helical" evidence="1">
    <location>
        <begin position="6"/>
        <end position="26"/>
    </location>
</feature>
<dbReference type="RefSeq" id="WP_096299144.1">
    <property type="nucleotide sequence ID" value="NZ_CP023406.1"/>
</dbReference>
<evidence type="ECO:0000256" key="1">
    <source>
        <dbReference type="SAM" id="Phobius"/>
    </source>
</evidence>
<dbReference type="InterPro" id="IPR024163">
    <property type="entry name" value="Aerotolerance_reg_N"/>
</dbReference>
<sequence length="383" mass="40721">MSVGLLAPVALAALAAWLLPLLLHLARRDATRPTPFAALRWLREKPRPRRRLRFDDWPLLLMRLLLLALLALWLAWPVLHGARPPAHWTVVVPGVVEDAIPVVADGDAPPRWLAPGFPPIEGPNAPEPEPASVSSLLRELDMTLPAGTTLTVVAPEVIDRADGGTVALSRVVDWRTVPSHADAAEPQASEAPPLDVLAIAGDDPSLRVLRAVARAWRPDDADALATPATGAALRTGALAAWWGEGTPASGVLAHAAGGVLLLGPATPRDPGADWQPAWRDADGGILAERAPCAAATCIRFTRALDPAHLPAVLDPAFPARLRALARPLPAPARITADEFAPTTGLAAYPPTPRDLRPWLALLIALAFALERWMAASPRRNRTA</sequence>
<dbReference type="Proteomes" id="UP000218968">
    <property type="component" value="Chromosome"/>
</dbReference>